<dbReference type="Pfam" id="PF03099">
    <property type="entry name" value="BPL_LplA_LipB"/>
    <property type="match status" value="1"/>
</dbReference>
<dbReference type="EMBL" id="JASJOU010000008">
    <property type="protein sequence ID" value="MDJ1503361.1"/>
    <property type="molecule type" value="Genomic_DNA"/>
</dbReference>
<dbReference type="RefSeq" id="WP_314513984.1">
    <property type="nucleotide sequence ID" value="NZ_JASJOU010000008.1"/>
</dbReference>
<dbReference type="NCBIfam" id="TIGR00121">
    <property type="entry name" value="birA_ligase"/>
    <property type="match status" value="1"/>
</dbReference>
<dbReference type="InterPro" id="IPR045864">
    <property type="entry name" value="aa-tRNA-synth_II/BPL/LPL"/>
</dbReference>
<organism evidence="3 4">
    <name type="scientific">Xanthocytophaga agilis</name>
    <dbReference type="NCBI Taxonomy" id="3048010"/>
    <lineage>
        <taxon>Bacteria</taxon>
        <taxon>Pseudomonadati</taxon>
        <taxon>Bacteroidota</taxon>
        <taxon>Cytophagia</taxon>
        <taxon>Cytophagales</taxon>
        <taxon>Rhodocytophagaceae</taxon>
        <taxon>Xanthocytophaga</taxon>
    </lineage>
</organism>
<evidence type="ECO:0000313" key="3">
    <source>
        <dbReference type="EMBL" id="MDJ1503361.1"/>
    </source>
</evidence>
<keyword evidence="1 3" id="KW-0436">Ligase</keyword>
<proteinExistence type="predicted"/>
<dbReference type="PROSITE" id="PS51733">
    <property type="entry name" value="BPL_LPL_CATALYTIC"/>
    <property type="match status" value="1"/>
</dbReference>
<name>A0AAE3R4A0_9BACT</name>
<dbReference type="PANTHER" id="PTHR12835">
    <property type="entry name" value="BIOTIN PROTEIN LIGASE"/>
    <property type="match status" value="1"/>
</dbReference>
<evidence type="ECO:0000259" key="2">
    <source>
        <dbReference type="PROSITE" id="PS51733"/>
    </source>
</evidence>
<dbReference type="AlphaFoldDB" id="A0AAE3R4A0"/>
<evidence type="ECO:0000313" key="4">
    <source>
        <dbReference type="Proteomes" id="UP001232063"/>
    </source>
</evidence>
<dbReference type="EC" id="6.3.4.15" evidence="3"/>
<dbReference type="GO" id="GO:0004077">
    <property type="term" value="F:biotin--[biotin carboxyl-carrier protein] ligase activity"/>
    <property type="evidence" value="ECO:0007669"/>
    <property type="project" value="UniProtKB-EC"/>
</dbReference>
<gene>
    <name evidence="3" type="ORF">QNI22_22015</name>
</gene>
<protein>
    <submittedName>
        <fullName evidence="3">Biotin--[acetyl-CoA-carboxylase] ligase</fullName>
        <ecNumber evidence="3">6.3.4.15</ecNumber>
    </submittedName>
</protein>
<reference evidence="3" key="1">
    <citation type="submission" date="2023-05" db="EMBL/GenBank/DDBJ databases">
        <authorList>
            <person name="Zhang X."/>
        </authorList>
    </citation>
    <scope>NUCLEOTIDE SEQUENCE</scope>
    <source>
        <strain evidence="3">BD1B2-1</strain>
    </source>
</reference>
<sequence length="258" mass="29496">MYNNPPKTLFVGQKLLFLPECHSTNDIAADLINTASTPEGTVVITSQQTRGRGQRGNSWHTEPGKNLTFSIILKPTFLTVNQQFLLNMAVSLAIHEFLSKYLPQNLSIKWPNDIYWHSQKMGGILIENTIQGLSLTHSIVGIGLNINQKSFTEQPRATSLKLASQPFSNEDEYDLEILLSELLIVFEKFYLLLRNGKTDSLRTYYLRNLYSYGEKRFFVSNGNQFEGTITGVDSQGRLVIEKDNKLCYFFFKEIEFVF</sequence>
<keyword evidence="4" id="KW-1185">Reference proteome</keyword>
<feature type="domain" description="BPL/LPL catalytic" evidence="2">
    <location>
        <begin position="3"/>
        <end position="194"/>
    </location>
</feature>
<dbReference type="GO" id="GO:0005737">
    <property type="term" value="C:cytoplasm"/>
    <property type="evidence" value="ECO:0007669"/>
    <property type="project" value="TreeGrafter"/>
</dbReference>
<dbReference type="PANTHER" id="PTHR12835:SF5">
    <property type="entry name" value="BIOTIN--PROTEIN LIGASE"/>
    <property type="match status" value="1"/>
</dbReference>
<evidence type="ECO:0000256" key="1">
    <source>
        <dbReference type="ARBA" id="ARBA00022598"/>
    </source>
</evidence>
<dbReference type="InterPro" id="IPR004408">
    <property type="entry name" value="Biotin_CoA_COase_ligase"/>
</dbReference>
<comment type="caution">
    <text evidence="3">The sequence shown here is derived from an EMBL/GenBank/DDBJ whole genome shotgun (WGS) entry which is preliminary data.</text>
</comment>
<dbReference type="Gene3D" id="3.30.930.10">
    <property type="entry name" value="Bira Bifunctional Protein, Domain 2"/>
    <property type="match status" value="1"/>
</dbReference>
<dbReference type="InterPro" id="IPR004143">
    <property type="entry name" value="BPL_LPL_catalytic"/>
</dbReference>
<accession>A0AAE3R4A0</accession>
<dbReference type="CDD" id="cd16442">
    <property type="entry name" value="BPL"/>
    <property type="match status" value="1"/>
</dbReference>
<dbReference type="Proteomes" id="UP001232063">
    <property type="component" value="Unassembled WGS sequence"/>
</dbReference>
<dbReference type="SUPFAM" id="SSF55681">
    <property type="entry name" value="Class II aaRS and biotin synthetases"/>
    <property type="match status" value="1"/>
</dbReference>